<gene>
    <name evidence="1" type="ORF">PRIO_1401</name>
</gene>
<dbReference type="STRING" id="483937.AMQ84_23000"/>
<proteinExistence type="predicted"/>
<dbReference type="KEGG" id="pri:PRIO_1401"/>
<evidence type="ECO:0000313" key="1">
    <source>
        <dbReference type="EMBL" id="CQR53499.1"/>
    </source>
</evidence>
<dbReference type="InterPro" id="IPR019117">
    <property type="entry name" value="CRISPR-assoc_protein_Cmr3"/>
</dbReference>
<evidence type="ECO:0000313" key="2">
    <source>
        <dbReference type="Proteomes" id="UP000033163"/>
    </source>
</evidence>
<dbReference type="Gene3D" id="2.60.40.4350">
    <property type="match status" value="1"/>
</dbReference>
<dbReference type="InterPro" id="IPR010165">
    <property type="entry name" value="CRISPR-Cmr3_IIIB"/>
</dbReference>
<dbReference type="PATRIC" id="fig|1073571.4.peg.1464"/>
<sequence>MERTIQIQPLDPLMIRDGRPFGNTPGARAHTLGTVTPGVVAGTLRTLMQKNNTAGTFGTTTKDAEREGKPSTVAKVDIRGPLYMLNDRLFLPMPYDLDLYEPGLQEDPASIHVNVRRPIEPAKNTPTHLHGFLGTGKTSLHEDKLWPVSMDTEIRKPLKSAPAYISAEWMIKWLCDNLQPEQWSAAIAEWRSKPEDKVHFIAPFVKEVRTHTAIQAETSTVQDKALFSTESLVIPPDVSLIASASIGSDVKWEGTISGIHSFGGKRRLAHFREIDDQEIQDNIWKCPEAIAQAVAENPRYLRMVLATSAYFSKGWLPGWLDGDLRSTDRFDKQLQIELCWACLPRWEGISGWSYRHNQPKAVRRMVAAGSVYFFKVISGDPVEFVRRNWLTSMSDEDRRKAFFDKQDGYGLATWGVWTPYGHHKGMDKGDIR</sequence>
<accession>A0A0E3WGM9</accession>
<organism evidence="1 2">
    <name type="scientific">Paenibacillus riograndensis SBR5</name>
    <dbReference type="NCBI Taxonomy" id="1073571"/>
    <lineage>
        <taxon>Bacteria</taxon>
        <taxon>Bacillati</taxon>
        <taxon>Bacillota</taxon>
        <taxon>Bacilli</taxon>
        <taxon>Bacillales</taxon>
        <taxon>Paenibacillaceae</taxon>
        <taxon>Paenibacillus</taxon>
        <taxon>Paenibacillus sonchi group</taxon>
    </lineage>
</organism>
<dbReference type="RefSeq" id="WP_020431433.1">
    <property type="nucleotide sequence ID" value="NZ_AGBD01001279.1"/>
</dbReference>
<dbReference type="Pfam" id="PF09700">
    <property type="entry name" value="Cas_Cmr3"/>
    <property type="match status" value="1"/>
</dbReference>
<dbReference type="Proteomes" id="UP000033163">
    <property type="component" value="Chromosome I"/>
</dbReference>
<name>A0A0E3WGM9_9BACL</name>
<protein>
    <submittedName>
        <fullName evidence="1">Uncharacterized protein</fullName>
    </submittedName>
</protein>
<reference evidence="2" key="1">
    <citation type="submission" date="2015-03" db="EMBL/GenBank/DDBJ databases">
        <authorList>
            <person name="Wibberg D."/>
        </authorList>
    </citation>
    <scope>NUCLEOTIDE SEQUENCE [LARGE SCALE GENOMIC DNA]</scope>
</reference>
<dbReference type="AlphaFoldDB" id="A0A0E3WGM9"/>
<dbReference type="Gene3D" id="3.30.70.2940">
    <property type="match status" value="1"/>
</dbReference>
<dbReference type="EMBL" id="LN831776">
    <property type="protein sequence ID" value="CQR53499.1"/>
    <property type="molecule type" value="Genomic_DNA"/>
</dbReference>
<dbReference type="NCBIfam" id="TIGR01888">
    <property type="entry name" value="cas_cmr3"/>
    <property type="match status" value="1"/>
</dbReference>
<dbReference type="HOGENOM" id="CLU_044328_0_0_9"/>